<feature type="compositionally biased region" description="Basic and acidic residues" evidence="1">
    <location>
        <begin position="933"/>
        <end position="944"/>
    </location>
</feature>
<dbReference type="GO" id="GO:0006406">
    <property type="term" value="P:mRNA export from nucleus"/>
    <property type="evidence" value="ECO:0007669"/>
    <property type="project" value="InterPro"/>
</dbReference>
<dbReference type="AlphaFoldDB" id="A0A4Q9LHP2"/>
<accession>A0A4Q9LHP2</accession>
<dbReference type="GO" id="GO:0003729">
    <property type="term" value="F:mRNA binding"/>
    <property type="evidence" value="ECO:0007669"/>
    <property type="project" value="TreeGrafter"/>
</dbReference>
<dbReference type="VEuPathDB" id="MicrosporidiaDB:CWI36_0149p0040"/>
<sequence>MQEHLPQKIEEQVVSISLEAAKNELSAVEKAKGLQNIYGDKIFPVFYKYFSISFLNHLSLPTNKYKESITSYNTRSNYVQRRKIDIQNDLNNHGIHYAAIKRKKENTVIKINNNVRDEDDIEKETDITTSKNNIDSKNTNNDIKTYGNEHSSYSKCSKSRKIEIERVLKSKKRKCLEEKSIKSDELTKLMISLEATVVEKPNFLSNEKLFELISSQLKTKYEISRKKYKQENEDPKRIKIVEQSKVDSINEDLEKNLKINFPDLLCENIFSFKIPNLSLLLLEFSNDINETFKVLINIDFEFSKKIIKTYSLDDECLYKFFLQFKDTDNLEEYVDLIDKNFLLKYNGTLRFPMKLIHRVFTMNGKNISENFMVEIWDLIKNLKIGERFKLYNSLRIIDNDASVNTRKFLKRLCMDNIEFISKKLIDLCASSPFSVIDEIFKSFITFNSLIPLYIELIKCMKEYFIDFFHFYILELLNNSDYENFECYDASEEMDLFSLERKNIYQDIDNDSSLNIADIKKCGAENGQNENIKTLNQSNTSIHKSKKVVENNEFKKIYTNGEYYQWFTNLCFFLRSFSDLIDRKLFLEYSSTMLAQKKYLFLPLAEALLFSYNINENKGDTKYKPNCGSKTENYIVSNSENNNEYIENKLGICVSSGITDIFKVKKLSLKCKTDMCSRYIMIWNKITGGDFFEERIKDILMKKIEFQTIKYLIPYEIEMITKFLSEIQIKEILSGIKECDSKKYHEIRNQIIFIDNIETKYLIGHDWVLNFIKKYEKSTREDLRVLANSCYAKLLVKEKRFKAEIEANESVITPKGNTSYISDSDSVPAKNLRKNSSSSEEGELRKWDEEENKLARKPENIIARPDTRKFERYSKPYEHSIGDRYQYRYQSEQSTYRRGFGDSKSVYSRNSYNYKRRYDDDYYRYKNTRDNDFYCKNRSGDRNISDDSSEYSYKKRR</sequence>
<name>A0A4Q9LHP2_9MICR</name>
<dbReference type="Proteomes" id="UP000293045">
    <property type="component" value="Unassembled WGS sequence"/>
</dbReference>
<evidence type="ECO:0000313" key="2">
    <source>
        <dbReference type="EMBL" id="TBU06721.1"/>
    </source>
</evidence>
<reference evidence="2 3" key="1">
    <citation type="submission" date="2017-12" db="EMBL/GenBank/DDBJ databases">
        <authorList>
            <person name="Pombert J.-F."/>
            <person name="Haag K.L."/>
            <person name="Ebert D."/>
        </authorList>
    </citation>
    <scope>NUCLEOTIDE SEQUENCE [LARGE SCALE GENOMIC DNA]</scope>
    <source>
        <strain evidence="2">IL-BN-2</strain>
    </source>
</reference>
<dbReference type="GO" id="GO:0000445">
    <property type="term" value="C:THO complex part of transcription export complex"/>
    <property type="evidence" value="ECO:0007669"/>
    <property type="project" value="TreeGrafter"/>
</dbReference>
<organism evidence="2 3">
    <name type="scientific">Hamiltosporidium magnivora</name>
    <dbReference type="NCBI Taxonomy" id="148818"/>
    <lineage>
        <taxon>Eukaryota</taxon>
        <taxon>Fungi</taxon>
        <taxon>Fungi incertae sedis</taxon>
        <taxon>Microsporidia</taxon>
        <taxon>Dubosqiidae</taxon>
        <taxon>Hamiltosporidium</taxon>
    </lineage>
</organism>
<evidence type="ECO:0000313" key="3">
    <source>
        <dbReference type="Proteomes" id="UP000293045"/>
    </source>
</evidence>
<dbReference type="EMBL" id="PIXR01000435">
    <property type="protein sequence ID" value="TBU06721.1"/>
    <property type="molecule type" value="Genomic_DNA"/>
</dbReference>
<dbReference type="PANTHER" id="PTHR21597">
    <property type="entry name" value="THO2 PROTEIN"/>
    <property type="match status" value="1"/>
</dbReference>
<dbReference type="InterPro" id="IPR040007">
    <property type="entry name" value="Tho2"/>
</dbReference>
<feature type="region of interest" description="Disordered" evidence="1">
    <location>
        <begin position="933"/>
        <end position="956"/>
    </location>
</feature>
<feature type="region of interest" description="Disordered" evidence="1">
    <location>
        <begin position="816"/>
        <end position="849"/>
    </location>
</feature>
<dbReference type="VEuPathDB" id="MicrosporidiaDB:CWI39_0435p0010"/>
<dbReference type="PANTHER" id="PTHR21597:SF0">
    <property type="entry name" value="THO COMPLEX SUBUNIT 2"/>
    <property type="match status" value="1"/>
</dbReference>
<protein>
    <submittedName>
        <fullName evidence="2">Uncharacterized protein</fullName>
    </submittedName>
</protein>
<comment type="caution">
    <text evidence="2">The sequence shown here is derived from an EMBL/GenBank/DDBJ whole genome shotgun (WGS) entry which is preliminary data.</text>
</comment>
<proteinExistence type="predicted"/>
<evidence type="ECO:0000256" key="1">
    <source>
        <dbReference type="SAM" id="MobiDB-lite"/>
    </source>
</evidence>
<gene>
    <name evidence="2" type="ORF">CWI39_0435p0010</name>
</gene>
<feature type="region of interest" description="Disordered" evidence="1">
    <location>
        <begin position="130"/>
        <end position="150"/>
    </location>
</feature>
<dbReference type="GO" id="GO:0006397">
    <property type="term" value="P:mRNA processing"/>
    <property type="evidence" value="ECO:0007669"/>
    <property type="project" value="InterPro"/>
</dbReference>